<dbReference type="GO" id="GO:0006099">
    <property type="term" value="P:tricarboxylic acid cycle"/>
    <property type="evidence" value="ECO:0007669"/>
    <property type="project" value="TreeGrafter"/>
</dbReference>
<dbReference type="GO" id="GO:0004776">
    <property type="term" value="F:succinate-CoA ligase (GDP-forming) activity"/>
    <property type="evidence" value="ECO:0007669"/>
    <property type="project" value="TreeGrafter"/>
</dbReference>
<dbReference type="GO" id="GO:0005829">
    <property type="term" value="C:cytosol"/>
    <property type="evidence" value="ECO:0007669"/>
    <property type="project" value="TreeGrafter"/>
</dbReference>
<dbReference type="InterPro" id="IPR003781">
    <property type="entry name" value="CoA-bd"/>
</dbReference>
<dbReference type="Gene3D" id="3.40.50.720">
    <property type="entry name" value="NAD(P)-binding Rossmann-like Domain"/>
    <property type="match status" value="1"/>
</dbReference>
<protein>
    <submittedName>
        <fullName evidence="3">Acyl-CoA synthetase FdrA</fullName>
    </submittedName>
</protein>
<dbReference type="GO" id="GO:0004775">
    <property type="term" value="F:succinate-CoA ligase (ADP-forming) activity"/>
    <property type="evidence" value="ECO:0007669"/>
    <property type="project" value="TreeGrafter"/>
</dbReference>
<dbReference type="AlphaFoldDB" id="A0A845QRX3"/>
<dbReference type="EMBL" id="QXXA01000001">
    <property type="protein sequence ID" value="NBI05285.1"/>
    <property type="molecule type" value="Genomic_DNA"/>
</dbReference>
<dbReference type="Pfam" id="PF02629">
    <property type="entry name" value="CoA_binding"/>
    <property type="match status" value="1"/>
</dbReference>
<name>A0A845QRX3_9CLOT</name>
<dbReference type="SUPFAM" id="SSF52210">
    <property type="entry name" value="Succinyl-CoA synthetase domains"/>
    <property type="match status" value="2"/>
</dbReference>
<dbReference type="PANTHER" id="PTHR11117:SF24">
    <property type="entry name" value="PROTEIN FDRA"/>
    <property type="match status" value="1"/>
</dbReference>
<dbReference type="GO" id="GO:0009361">
    <property type="term" value="C:succinate-CoA ligase complex (ADP-forming)"/>
    <property type="evidence" value="ECO:0007669"/>
    <property type="project" value="TreeGrafter"/>
</dbReference>
<evidence type="ECO:0000259" key="2">
    <source>
        <dbReference type="Pfam" id="PF02629"/>
    </source>
</evidence>
<dbReference type="RefSeq" id="WP_160195804.1">
    <property type="nucleotide sequence ID" value="NZ_QXXA01000001.1"/>
</dbReference>
<dbReference type="Proteomes" id="UP000467132">
    <property type="component" value="Unassembled WGS sequence"/>
</dbReference>
<feature type="domain" description="ATP-citrate synthase/succinyl-CoA ligase C-terminal" evidence="1">
    <location>
        <begin position="344"/>
        <end position="494"/>
    </location>
</feature>
<feature type="domain" description="CoA-binding" evidence="2">
    <location>
        <begin position="191"/>
        <end position="284"/>
    </location>
</feature>
<dbReference type="PANTHER" id="PTHR11117">
    <property type="entry name" value="SUCCINYL-COA LIGASE SUBUNIT ALPHA"/>
    <property type="match status" value="1"/>
</dbReference>
<sequence length="571" mass="62818">MIYGLIKKNTYQDSVNLMVLSSKLSESDGINNVSIMMGTPANKEILENTGMYSEEFEEAGANDICIAVDTENKEKVEEVREKLDESIKNLSSKSKDSKLEKSKTLDGALTSLPDANLALISIPGEYVYEEADRLLDKGINTFIFSDNVSIEDEKKLKEKAHKKDLLVMGPDCGTGIISNIPLAFANIIPEGNIGIVGASGTGIQEVTSIIGRNGGGITHAIGLGGRDLSSDIGAISALDALEMLDKDKDTDVLVFISKPPAEKVKNKVIDKFKKLNKKVVAIFLGERPKEDEEKIKYAWTLEEAAYKALILSKRQKDYSSNLSDIKDKLDKIKENSSQRKVLGLFGGGTLAGEAAMLLKEHFNVDAKSKEEGYMLKYEDNKIIDLGDDKYTQGRPHPMIDPSTRKKAIKELKDNDDVAIVLFDDVLGYGSNEDMASALAPEIKEVIEYKKSNNKDIVFIASICGTEDDIQSYSEQVEKLKEAGVLVLDTNAEAVYTSISSLNYLNSNIEIKENNDEKKTILNSDLKVINMGLESFAETIKKHGGQVVQYEWSPRAGGDKKMQGLLDKLNSL</sequence>
<dbReference type="NCBIfam" id="NF004760">
    <property type="entry name" value="PRK06091.1"/>
    <property type="match status" value="1"/>
</dbReference>
<evidence type="ECO:0000313" key="4">
    <source>
        <dbReference type="Proteomes" id="UP000467132"/>
    </source>
</evidence>
<keyword evidence="4" id="KW-1185">Reference proteome</keyword>
<dbReference type="InterPro" id="IPR016102">
    <property type="entry name" value="Succinyl-CoA_synth-like"/>
</dbReference>
<proteinExistence type="predicted"/>
<reference evidence="3 4" key="1">
    <citation type="submission" date="2018-08" db="EMBL/GenBank/DDBJ databases">
        <title>Murine metabolic-syndrome-specific gut microbial biobank.</title>
        <authorList>
            <person name="Liu C."/>
        </authorList>
    </citation>
    <scope>NUCLEOTIDE SEQUENCE [LARGE SCALE GENOMIC DNA]</scope>
    <source>
        <strain evidence="3 4">583</strain>
    </source>
</reference>
<gene>
    <name evidence="3" type="primary">fdrA</name>
    <name evidence="3" type="ORF">D3Z33_00260</name>
</gene>
<organism evidence="3 4">
    <name type="scientific">Senegalia massiliensis</name>
    <dbReference type="NCBI Taxonomy" id="1720316"/>
    <lineage>
        <taxon>Bacteria</taxon>
        <taxon>Bacillati</taxon>
        <taxon>Bacillota</taxon>
        <taxon>Clostridia</taxon>
        <taxon>Eubacteriales</taxon>
        <taxon>Clostridiaceae</taxon>
        <taxon>Senegalia</taxon>
    </lineage>
</organism>
<dbReference type="InterPro" id="IPR005811">
    <property type="entry name" value="SUCC_ACL_C"/>
</dbReference>
<dbReference type="OrthoDB" id="6193532at2"/>
<dbReference type="Pfam" id="PF00549">
    <property type="entry name" value="Ligase_CoA"/>
    <property type="match status" value="1"/>
</dbReference>
<dbReference type="Gene3D" id="3.40.50.261">
    <property type="entry name" value="Succinyl-CoA synthetase domains"/>
    <property type="match status" value="2"/>
</dbReference>
<evidence type="ECO:0000313" key="3">
    <source>
        <dbReference type="EMBL" id="NBI05285.1"/>
    </source>
</evidence>
<accession>A0A845QRX3</accession>
<evidence type="ECO:0000259" key="1">
    <source>
        <dbReference type="Pfam" id="PF00549"/>
    </source>
</evidence>
<comment type="caution">
    <text evidence="3">The sequence shown here is derived from an EMBL/GenBank/DDBJ whole genome shotgun (WGS) entry which is preliminary data.</text>
</comment>